<comment type="similarity">
    <text evidence="1">Belongs to the Rab GDI family.</text>
</comment>
<dbReference type="Gene3D" id="3.30.519.10">
    <property type="entry name" value="Guanine Nucleotide Dissociation Inhibitor, domain 2"/>
    <property type="match status" value="1"/>
</dbReference>
<evidence type="ECO:0000313" key="2">
    <source>
        <dbReference type="EMBL" id="CAH7674868.1"/>
    </source>
</evidence>
<dbReference type="GO" id="GO:0007264">
    <property type="term" value="P:small GTPase-mediated signal transduction"/>
    <property type="evidence" value="ECO:0007669"/>
    <property type="project" value="InterPro"/>
</dbReference>
<reference evidence="2" key="1">
    <citation type="submission" date="2022-06" db="EMBL/GenBank/DDBJ databases">
        <authorList>
            <consortium name="SYNGENTA / RWTH Aachen University"/>
        </authorList>
    </citation>
    <scope>NUCLEOTIDE SEQUENCE</scope>
</reference>
<dbReference type="EMBL" id="CALTRL010002151">
    <property type="protein sequence ID" value="CAH7674868.1"/>
    <property type="molecule type" value="Genomic_DNA"/>
</dbReference>
<organism evidence="2 3">
    <name type="scientific">Phakopsora pachyrhizi</name>
    <name type="common">Asian soybean rust disease fungus</name>
    <dbReference type="NCBI Taxonomy" id="170000"/>
    <lineage>
        <taxon>Eukaryota</taxon>
        <taxon>Fungi</taxon>
        <taxon>Dikarya</taxon>
        <taxon>Basidiomycota</taxon>
        <taxon>Pucciniomycotina</taxon>
        <taxon>Pucciniomycetes</taxon>
        <taxon>Pucciniales</taxon>
        <taxon>Phakopsoraceae</taxon>
        <taxon>Phakopsora</taxon>
    </lineage>
</organism>
<dbReference type="GO" id="GO:0005737">
    <property type="term" value="C:cytoplasm"/>
    <property type="evidence" value="ECO:0007669"/>
    <property type="project" value="TreeGrafter"/>
</dbReference>
<dbReference type="FunFam" id="1.10.405.10:FF:000001">
    <property type="entry name" value="Rab GDP dissociation inhibitor"/>
    <property type="match status" value="1"/>
</dbReference>
<dbReference type="InterPro" id="IPR018203">
    <property type="entry name" value="GDP_dissociation_inhibitor"/>
</dbReference>
<dbReference type="SUPFAM" id="SSF51905">
    <property type="entry name" value="FAD/NAD(P)-binding domain"/>
    <property type="match status" value="1"/>
</dbReference>
<protein>
    <submittedName>
        <fullName evidence="2">GDP dissociation inhibitor-domain-containing protein</fullName>
    </submittedName>
</protein>
<dbReference type="PANTHER" id="PTHR11787:SF8">
    <property type="entry name" value="RAB GDP DISSOCIATION INHIBITOR"/>
    <property type="match status" value="1"/>
</dbReference>
<dbReference type="PRINTS" id="PR00891">
    <property type="entry name" value="RABGDIREP"/>
</dbReference>
<accession>A0AAV0AX54</accession>
<dbReference type="Pfam" id="PF00996">
    <property type="entry name" value="GDI"/>
    <property type="match status" value="1"/>
</dbReference>
<dbReference type="AlphaFoldDB" id="A0AAV0AX54"/>
<evidence type="ECO:0000313" key="3">
    <source>
        <dbReference type="Proteomes" id="UP001153365"/>
    </source>
</evidence>
<comment type="caution">
    <text evidence="2">The sequence shown here is derived from an EMBL/GenBank/DDBJ whole genome shotgun (WGS) entry which is preliminary data.</text>
</comment>
<evidence type="ECO:0000256" key="1">
    <source>
        <dbReference type="ARBA" id="ARBA00005593"/>
    </source>
</evidence>
<dbReference type="Gene3D" id="1.10.405.10">
    <property type="entry name" value="Guanine Nucleotide Dissociation Inhibitor, domain 1"/>
    <property type="match status" value="1"/>
</dbReference>
<keyword evidence="3" id="KW-1185">Reference proteome</keyword>
<dbReference type="SUPFAM" id="SSF54373">
    <property type="entry name" value="FAD-linked reductases, C-terminal domain"/>
    <property type="match status" value="1"/>
</dbReference>
<dbReference type="GO" id="GO:0016192">
    <property type="term" value="P:vesicle-mediated transport"/>
    <property type="evidence" value="ECO:0007669"/>
    <property type="project" value="TreeGrafter"/>
</dbReference>
<name>A0AAV0AX54_PHAPC</name>
<sequence length="326" mass="35984">MPNVIRRSAKPEADDKAWLPCLQTLRPAPAATIAAVVLTLKITGSYVLAAGKVAKVPSTEMEAVTSPLMGLFEKRRAKKFLEWVANCQHNNPSTHQGIDLTKTPMQDVFSKFSLEPAMIDFIGHALSLHSDDSYKTRPVKETYEHIMLYTTSVSRYSKSPYIYPLYGLDEIVYDDDGKVVGVRSGDETVKAKKVIGDPSYFLNGKKEMAVENAKVVQSICLLKHPIPNTNDSDLLQLAIPQAQIGQKHDVYIAAISSTHNIYAKGYYVAIVSTIVETSTPELELEAGYKLLGPIHDNLVYAPSASGQDENVFITRSYNATSHFECV</sequence>
<dbReference type="Proteomes" id="UP001153365">
    <property type="component" value="Unassembled WGS sequence"/>
</dbReference>
<proteinExistence type="inferred from homology"/>
<dbReference type="GO" id="GO:0005093">
    <property type="term" value="F:Rab GDP-dissociation inhibitor activity"/>
    <property type="evidence" value="ECO:0007669"/>
    <property type="project" value="TreeGrafter"/>
</dbReference>
<dbReference type="PANTHER" id="PTHR11787">
    <property type="entry name" value="RAB GDP-DISSOCIATION INHIBITOR"/>
    <property type="match status" value="1"/>
</dbReference>
<dbReference type="InterPro" id="IPR036188">
    <property type="entry name" value="FAD/NAD-bd_sf"/>
</dbReference>
<gene>
    <name evidence="2" type="ORF">PPACK8108_LOCUS9800</name>
</gene>